<name>A0A1H0FK20_9FIRM</name>
<evidence type="ECO:0000256" key="2">
    <source>
        <dbReference type="ARBA" id="ARBA00023121"/>
    </source>
</evidence>
<dbReference type="PANTHER" id="PTHR33434:SF3">
    <property type="entry name" value="DEGV DOMAIN-CONTAINING PROTEIN YITS"/>
    <property type="match status" value="1"/>
</dbReference>
<keyword evidence="2" id="KW-0446">Lipid-binding</keyword>
<sequence>MSFEIVTDSSCNLPEEMIDRYRLHILSLMFRVSGKEYYSYEKGKITDLKPFYTMMRNKEEITTSLIDMNTCLPVFEELLKNGKDILYIGFSSALSGTYQVGSMVLEDLKSSYPDRKIYYIDTLGASLGEGLLVYHAAELRREDKSIEEVYQWLLDNRLHLCHWFTVDDLFFLKRGGRVSASSAVLGTILGVKPVLHMDNEGRLILMEKARGRKNSLDALVNHMQETAINPEEQMIFITHGDCIEDAKYVENQVRERMHVKDVLINYVDPVIGAHSGPGTVALFFLGTHR</sequence>
<dbReference type="Gene3D" id="3.40.50.10170">
    <property type="match status" value="1"/>
</dbReference>
<protein>
    <submittedName>
        <fullName evidence="3">EDD domain protein, DegV family</fullName>
    </submittedName>
</protein>
<reference evidence="3 4" key="1">
    <citation type="submission" date="2016-10" db="EMBL/GenBank/DDBJ databases">
        <authorList>
            <person name="de Groot N.N."/>
        </authorList>
    </citation>
    <scope>NUCLEOTIDE SEQUENCE [LARGE SCALE GENOMIC DNA]</scope>
    <source>
        <strain evidence="3 4">CGMCC 1.5012</strain>
    </source>
</reference>
<organism evidence="3 4">
    <name type="scientific">Acetanaerobacterium elongatum</name>
    <dbReference type="NCBI Taxonomy" id="258515"/>
    <lineage>
        <taxon>Bacteria</taxon>
        <taxon>Bacillati</taxon>
        <taxon>Bacillota</taxon>
        <taxon>Clostridia</taxon>
        <taxon>Eubacteriales</taxon>
        <taxon>Oscillospiraceae</taxon>
        <taxon>Acetanaerobacterium</taxon>
    </lineage>
</organism>
<evidence type="ECO:0000256" key="1">
    <source>
        <dbReference type="ARBA" id="ARBA00003238"/>
    </source>
</evidence>
<dbReference type="GO" id="GO:0008289">
    <property type="term" value="F:lipid binding"/>
    <property type="evidence" value="ECO:0007669"/>
    <property type="project" value="UniProtKB-KW"/>
</dbReference>
<dbReference type="AlphaFoldDB" id="A0A1H0FK20"/>
<dbReference type="EMBL" id="FNID01000041">
    <property type="protein sequence ID" value="SDN95045.1"/>
    <property type="molecule type" value="Genomic_DNA"/>
</dbReference>
<dbReference type="PROSITE" id="PS51482">
    <property type="entry name" value="DEGV"/>
    <property type="match status" value="1"/>
</dbReference>
<comment type="function">
    <text evidence="1">May bind long-chain fatty acids, such as palmitate, and may play a role in lipid transport or fatty acid metabolism.</text>
</comment>
<dbReference type="RefSeq" id="WP_092642893.1">
    <property type="nucleotide sequence ID" value="NZ_FNID01000041.1"/>
</dbReference>
<dbReference type="InterPro" id="IPR050270">
    <property type="entry name" value="DegV_domain_contain"/>
</dbReference>
<proteinExistence type="predicted"/>
<dbReference type="Pfam" id="PF02645">
    <property type="entry name" value="DegV"/>
    <property type="match status" value="1"/>
</dbReference>
<dbReference type="PANTHER" id="PTHR33434">
    <property type="entry name" value="DEGV DOMAIN-CONTAINING PROTEIN DR_1986-RELATED"/>
    <property type="match status" value="1"/>
</dbReference>
<dbReference type="OrthoDB" id="9780660at2"/>
<dbReference type="InterPro" id="IPR043168">
    <property type="entry name" value="DegV_C"/>
</dbReference>
<accession>A0A1H0FK20</accession>
<keyword evidence="4" id="KW-1185">Reference proteome</keyword>
<evidence type="ECO:0000313" key="3">
    <source>
        <dbReference type="EMBL" id="SDN95045.1"/>
    </source>
</evidence>
<dbReference type="STRING" id="258515.SAMN05192585_1419"/>
<dbReference type="Proteomes" id="UP000199182">
    <property type="component" value="Unassembled WGS sequence"/>
</dbReference>
<dbReference type="NCBIfam" id="TIGR00762">
    <property type="entry name" value="DegV"/>
    <property type="match status" value="1"/>
</dbReference>
<dbReference type="SUPFAM" id="SSF82549">
    <property type="entry name" value="DAK1/DegV-like"/>
    <property type="match status" value="1"/>
</dbReference>
<dbReference type="InterPro" id="IPR003797">
    <property type="entry name" value="DegV"/>
</dbReference>
<dbReference type="Gene3D" id="3.30.1180.10">
    <property type="match status" value="1"/>
</dbReference>
<evidence type="ECO:0000313" key="4">
    <source>
        <dbReference type="Proteomes" id="UP000199182"/>
    </source>
</evidence>
<gene>
    <name evidence="3" type="ORF">SAMN05192585_1419</name>
</gene>